<sequence>MAGTAANPNTTNNNNNNDNAGTAAATTTGQQHGPTADELIGQLITAPFITGREATKNLLPFLKGLGSQQLLAFMADGRDPLSILDPSQCTLGYFYILTARLHHHNDNNHAELAALLAHTTHFASTFSLEQLPSSPALVLAPLIQTMVRATPRGPPASVQIYMVSCLMALKVFTMRLSQGGLFLTSVAVIFLRWCILTRHYKYAWDVVAHDISEVDPKEFDVKVQDFLLHHYYGAMICIGLKKFDRAIEMLHLCIATPASVTSAIQIEAYRKFILVSYIQHGKILPIPKYTAAPVARATKSYSASYADFATALESNNRQRVVTELSKSQDVFNKQHNLGLAKQALTALTRKSIAQLTQTYLTLSLADIARLVGIEGPNAVLEAEHHVVCMIEEGQILATISHTAGGMVSFHDQMDAFDDARTAEKLDFAIRNAHDATKDVSRMDRMVAISKEYLNKIVHGDRSGGGGSTTTPTSSTARSESAGLGGGLLDDDLYDDPR</sequence>
<evidence type="ECO:0000256" key="1">
    <source>
        <dbReference type="ARBA" id="ARBA00004123"/>
    </source>
</evidence>
<keyword evidence="11" id="KW-1185">Reference proteome</keyword>
<dbReference type="GO" id="GO:0005737">
    <property type="term" value="C:cytoplasm"/>
    <property type="evidence" value="ECO:0007669"/>
    <property type="project" value="UniProtKB-SubCell"/>
</dbReference>
<comment type="caution">
    <text evidence="10">The sequence shown here is derived from an EMBL/GenBank/DDBJ whole genome shotgun (WGS) entry which is preliminary data.</text>
</comment>
<dbReference type="InterPro" id="IPR050756">
    <property type="entry name" value="CSN3"/>
</dbReference>
<evidence type="ECO:0000313" key="11">
    <source>
        <dbReference type="Proteomes" id="UP000319731"/>
    </source>
</evidence>
<comment type="subcellular location">
    <subcellularLocation>
        <location evidence="2">Cytoplasm</location>
    </subcellularLocation>
    <subcellularLocation>
        <location evidence="1">Nucleus</location>
    </subcellularLocation>
</comment>
<keyword evidence="5" id="KW-0963">Cytoplasm</keyword>
<dbReference type="PANTHER" id="PTHR10758">
    <property type="entry name" value="26S PROTEASOME NON-ATPASE REGULATORY SUBUNIT 3/COP9 SIGNALOSOME COMPLEX SUBUNIT 3"/>
    <property type="match status" value="1"/>
</dbReference>
<dbReference type="GO" id="GO:0008180">
    <property type="term" value="C:COP9 signalosome"/>
    <property type="evidence" value="ECO:0007669"/>
    <property type="project" value="UniProtKB-KW"/>
</dbReference>
<feature type="region of interest" description="Disordered" evidence="8">
    <location>
        <begin position="458"/>
        <end position="497"/>
    </location>
</feature>
<protein>
    <recommendedName>
        <fullName evidence="4">COP9 signalosome complex subunit 3</fullName>
    </recommendedName>
</protein>
<evidence type="ECO:0000313" key="10">
    <source>
        <dbReference type="EMBL" id="TPX30261.1"/>
    </source>
</evidence>
<feature type="compositionally biased region" description="Acidic residues" evidence="8">
    <location>
        <begin position="488"/>
        <end position="497"/>
    </location>
</feature>
<proteinExistence type="inferred from homology"/>
<evidence type="ECO:0000256" key="2">
    <source>
        <dbReference type="ARBA" id="ARBA00004496"/>
    </source>
</evidence>
<name>A0A507BSB5_9FUNG</name>
<dbReference type="GO" id="GO:0006511">
    <property type="term" value="P:ubiquitin-dependent protein catabolic process"/>
    <property type="evidence" value="ECO:0007669"/>
    <property type="project" value="TreeGrafter"/>
</dbReference>
<comment type="similarity">
    <text evidence="3">Belongs to the CSN3 family.</text>
</comment>
<dbReference type="InterPro" id="IPR055089">
    <property type="entry name" value="COP9_N"/>
</dbReference>
<dbReference type="SMART" id="SM00088">
    <property type="entry name" value="PINT"/>
    <property type="match status" value="1"/>
</dbReference>
<dbReference type="GeneID" id="42007363"/>
<evidence type="ECO:0000256" key="3">
    <source>
        <dbReference type="ARBA" id="ARBA00007084"/>
    </source>
</evidence>
<evidence type="ECO:0000259" key="9">
    <source>
        <dbReference type="PROSITE" id="PS50250"/>
    </source>
</evidence>
<dbReference type="PANTHER" id="PTHR10758:SF1">
    <property type="entry name" value="COP9 SIGNALOSOME COMPLEX SUBUNIT 3"/>
    <property type="match status" value="1"/>
</dbReference>
<evidence type="ECO:0000256" key="8">
    <source>
        <dbReference type="SAM" id="MobiDB-lite"/>
    </source>
</evidence>
<evidence type="ECO:0000256" key="7">
    <source>
        <dbReference type="ARBA" id="ARBA00023242"/>
    </source>
</evidence>
<dbReference type="PROSITE" id="PS50250">
    <property type="entry name" value="PCI"/>
    <property type="match status" value="1"/>
</dbReference>
<dbReference type="EMBL" id="QEAO01000080">
    <property type="protein sequence ID" value="TPX30261.1"/>
    <property type="molecule type" value="Genomic_DNA"/>
</dbReference>
<feature type="domain" description="PCI" evidence="9">
    <location>
        <begin position="245"/>
        <end position="413"/>
    </location>
</feature>
<dbReference type="Pfam" id="PF22788">
    <property type="entry name" value="COP9_hel_rpt"/>
    <property type="match status" value="1"/>
</dbReference>
<feature type="region of interest" description="Disordered" evidence="8">
    <location>
        <begin position="1"/>
        <end position="34"/>
    </location>
</feature>
<reference evidence="10 11" key="1">
    <citation type="journal article" date="2019" name="Sci. Rep.">
        <title>Comparative genomics of chytrid fungi reveal insights into the obligate biotrophic and pathogenic lifestyle of Synchytrium endobioticum.</title>
        <authorList>
            <person name="van de Vossenberg B.T.L.H."/>
            <person name="Warris S."/>
            <person name="Nguyen H.D.T."/>
            <person name="van Gent-Pelzer M.P.E."/>
            <person name="Joly D.L."/>
            <person name="van de Geest H.C."/>
            <person name="Bonants P.J.M."/>
            <person name="Smith D.S."/>
            <person name="Levesque C.A."/>
            <person name="van der Lee T.A.J."/>
        </authorList>
    </citation>
    <scope>NUCLEOTIDE SEQUENCE [LARGE SCALE GENOMIC DNA]</scope>
    <source>
        <strain evidence="10 11">JEL517</strain>
    </source>
</reference>
<dbReference type="AlphaFoldDB" id="A0A507BSB5"/>
<keyword evidence="6" id="KW-0736">Signalosome</keyword>
<dbReference type="Proteomes" id="UP000319731">
    <property type="component" value="Unassembled WGS sequence"/>
</dbReference>
<keyword evidence="7" id="KW-0539">Nucleus</keyword>
<dbReference type="OrthoDB" id="29061at2759"/>
<dbReference type="STRING" id="1806994.A0A507BSB5"/>
<accession>A0A507BSB5</accession>
<dbReference type="InterPro" id="IPR000717">
    <property type="entry name" value="PCI_dom"/>
</dbReference>
<evidence type="ECO:0000256" key="4">
    <source>
        <dbReference type="ARBA" id="ARBA00014878"/>
    </source>
</evidence>
<gene>
    <name evidence="10" type="ORF">SmJEL517_g06140</name>
</gene>
<evidence type="ECO:0000256" key="5">
    <source>
        <dbReference type="ARBA" id="ARBA00022490"/>
    </source>
</evidence>
<feature type="compositionally biased region" description="Low complexity" evidence="8">
    <location>
        <begin position="1"/>
        <end position="29"/>
    </location>
</feature>
<dbReference type="Pfam" id="PF01399">
    <property type="entry name" value="PCI"/>
    <property type="match status" value="1"/>
</dbReference>
<organism evidence="10 11">
    <name type="scientific">Synchytrium microbalum</name>
    <dbReference type="NCBI Taxonomy" id="1806994"/>
    <lineage>
        <taxon>Eukaryota</taxon>
        <taxon>Fungi</taxon>
        <taxon>Fungi incertae sedis</taxon>
        <taxon>Chytridiomycota</taxon>
        <taxon>Chytridiomycota incertae sedis</taxon>
        <taxon>Chytridiomycetes</taxon>
        <taxon>Synchytriales</taxon>
        <taxon>Synchytriaceae</taxon>
        <taxon>Synchytrium</taxon>
    </lineage>
</organism>
<dbReference type="RefSeq" id="XP_031021957.1">
    <property type="nucleotide sequence ID" value="XM_031172066.1"/>
</dbReference>
<evidence type="ECO:0000256" key="6">
    <source>
        <dbReference type="ARBA" id="ARBA00022790"/>
    </source>
</evidence>